<dbReference type="InterPro" id="IPR050314">
    <property type="entry name" value="Glycosyl_Hydrlase_18"/>
</dbReference>
<evidence type="ECO:0000313" key="9">
    <source>
        <dbReference type="Proteomes" id="UP000178912"/>
    </source>
</evidence>
<dbReference type="InterPro" id="IPR017853">
    <property type="entry name" value="GH"/>
</dbReference>
<evidence type="ECO:0000256" key="1">
    <source>
        <dbReference type="ARBA" id="ARBA00008682"/>
    </source>
</evidence>
<feature type="signal peptide" evidence="5">
    <location>
        <begin position="1"/>
        <end position="21"/>
    </location>
</feature>
<dbReference type="GO" id="GO:0008843">
    <property type="term" value="F:endochitinase activity"/>
    <property type="evidence" value="ECO:0007669"/>
    <property type="project" value="UniProtKB-EC"/>
</dbReference>
<dbReference type="Proteomes" id="UP000178912">
    <property type="component" value="Unassembled WGS sequence"/>
</dbReference>
<dbReference type="SMART" id="SM00636">
    <property type="entry name" value="Glyco_18"/>
    <property type="match status" value="1"/>
</dbReference>
<sequence length="436" mass="46607">MKYSLASSLSLGLSALQVVSARYVMYVDQYHLTDLPNKTVAAGIDTVIMAFANSSLFVSPAGNYTPFEPVSKMRSRFDEGTKILIALGGWGDTDGFSAGAATEESRADFAKNVANMVNSLGFDGADMDFEYPGGNGADYKQKPNSSKVCQIETWPLLLAAIRAALGKDKLLSIAAPALQRDMIAYTPEKAAAIFEPVDFVNVMTYDLITRRDNMTKHHTDVAGSLAAIEYYLDVLHLPPVKANLGFAFYAKYFSTDPAAPCETGLGCETVLLEDENGKDTGKSGALTFEIANLAPPPTNLTVSPDGSCGAAAGHFCPTGECCSAYGFCGTTAGHCSSCLADYGKCDTVSISTLFKQALGNGTTDEVAGGEYHFDKANNQFWTWDTPDLIHRKFEQIVKAKNLGGVMAWSAGEDSYDWSRILALQAGVAAMKNSNCP</sequence>
<keyword evidence="5" id="KW-0732">Signal</keyword>
<feature type="domain" description="GH18" evidence="7">
    <location>
        <begin position="21"/>
        <end position="436"/>
    </location>
</feature>
<dbReference type="InterPro" id="IPR029070">
    <property type="entry name" value="Chitinase_insertion_sf"/>
</dbReference>
<dbReference type="AlphaFoldDB" id="A0A1E1L854"/>
<feature type="chain" id="PRO_5009446803" description="chitinase" evidence="5">
    <location>
        <begin position="22"/>
        <end position="436"/>
    </location>
</feature>
<evidence type="ECO:0000259" key="7">
    <source>
        <dbReference type="PROSITE" id="PS51910"/>
    </source>
</evidence>
<protein>
    <recommendedName>
        <fullName evidence="2">chitinase</fullName>
        <ecNumber evidence="2">3.2.1.14</ecNumber>
    </recommendedName>
</protein>
<keyword evidence="4" id="KW-1015">Disulfide bond</keyword>
<dbReference type="PROSITE" id="PS51910">
    <property type="entry name" value="GH18_2"/>
    <property type="match status" value="1"/>
</dbReference>
<keyword evidence="3 4" id="KW-0147">Chitin-binding</keyword>
<dbReference type="InterPro" id="IPR011583">
    <property type="entry name" value="Chitinase_II/V-like_cat"/>
</dbReference>
<evidence type="ECO:0000256" key="4">
    <source>
        <dbReference type="PROSITE-ProRule" id="PRU00261"/>
    </source>
</evidence>
<dbReference type="CDD" id="cd11618">
    <property type="entry name" value="ChtBD1_1"/>
    <property type="match status" value="1"/>
</dbReference>
<dbReference type="OrthoDB" id="73875at2759"/>
<proteinExistence type="inferred from homology"/>
<comment type="caution">
    <text evidence="4">Lacks conserved residue(s) required for the propagation of feature annotation.</text>
</comment>
<reference evidence="9" key="1">
    <citation type="submission" date="2016-03" db="EMBL/GenBank/DDBJ databases">
        <authorList>
            <person name="Guldener U."/>
        </authorList>
    </citation>
    <scope>NUCLEOTIDE SEQUENCE [LARGE SCALE GENOMIC DNA]</scope>
    <source>
        <strain evidence="9">04CH-RAC-A.6.1</strain>
    </source>
</reference>
<name>A0A1E1L854_9HELO</name>
<evidence type="ECO:0000256" key="3">
    <source>
        <dbReference type="ARBA" id="ARBA00022669"/>
    </source>
</evidence>
<dbReference type="Gene3D" id="3.20.20.80">
    <property type="entry name" value="Glycosidases"/>
    <property type="match status" value="2"/>
</dbReference>
<dbReference type="PANTHER" id="PTHR11177:SF337">
    <property type="entry name" value="CHITINASE"/>
    <property type="match status" value="1"/>
</dbReference>
<gene>
    <name evidence="8" type="ORF">RAG0_12372</name>
</gene>
<dbReference type="SUPFAM" id="SSF57016">
    <property type="entry name" value="Plant lectins/antimicrobial peptides"/>
    <property type="match status" value="1"/>
</dbReference>
<feature type="domain" description="Chitin-binding type-1" evidence="6">
    <location>
        <begin position="305"/>
        <end position="347"/>
    </location>
</feature>
<feature type="disulfide bond" evidence="4">
    <location>
        <begin position="316"/>
        <end position="328"/>
    </location>
</feature>
<dbReference type="InterPro" id="IPR001223">
    <property type="entry name" value="Glyco_hydro18_cat"/>
</dbReference>
<dbReference type="GO" id="GO:0006032">
    <property type="term" value="P:chitin catabolic process"/>
    <property type="evidence" value="ECO:0007669"/>
    <property type="project" value="TreeGrafter"/>
</dbReference>
<dbReference type="GO" id="GO:0005975">
    <property type="term" value="P:carbohydrate metabolic process"/>
    <property type="evidence" value="ECO:0007669"/>
    <property type="project" value="InterPro"/>
</dbReference>
<dbReference type="PANTHER" id="PTHR11177">
    <property type="entry name" value="CHITINASE"/>
    <property type="match status" value="1"/>
</dbReference>
<dbReference type="EMBL" id="FJUX01000088">
    <property type="protein sequence ID" value="CZT06707.1"/>
    <property type="molecule type" value="Genomic_DNA"/>
</dbReference>
<dbReference type="SMART" id="SM00270">
    <property type="entry name" value="ChtBD1"/>
    <property type="match status" value="1"/>
</dbReference>
<evidence type="ECO:0000256" key="2">
    <source>
        <dbReference type="ARBA" id="ARBA00012729"/>
    </source>
</evidence>
<feature type="disulfide bond" evidence="4">
    <location>
        <begin position="321"/>
        <end position="335"/>
    </location>
</feature>
<dbReference type="Pfam" id="PF00704">
    <property type="entry name" value="Glyco_hydro_18"/>
    <property type="match status" value="1"/>
</dbReference>
<evidence type="ECO:0000313" key="8">
    <source>
        <dbReference type="EMBL" id="CZT06707.1"/>
    </source>
</evidence>
<accession>A0A1E1L854</accession>
<dbReference type="InterPro" id="IPR036861">
    <property type="entry name" value="Endochitinase-like_sf"/>
</dbReference>
<organism evidence="8 9">
    <name type="scientific">Rhynchosporium agropyri</name>
    <dbReference type="NCBI Taxonomy" id="914238"/>
    <lineage>
        <taxon>Eukaryota</taxon>
        <taxon>Fungi</taxon>
        <taxon>Dikarya</taxon>
        <taxon>Ascomycota</taxon>
        <taxon>Pezizomycotina</taxon>
        <taxon>Leotiomycetes</taxon>
        <taxon>Helotiales</taxon>
        <taxon>Ploettnerulaceae</taxon>
        <taxon>Rhynchosporium</taxon>
    </lineage>
</organism>
<evidence type="ECO:0000256" key="5">
    <source>
        <dbReference type="SAM" id="SignalP"/>
    </source>
</evidence>
<dbReference type="InterPro" id="IPR001002">
    <property type="entry name" value="Chitin-bd_1"/>
</dbReference>
<evidence type="ECO:0000259" key="6">
    <source>
        <dbReference type="PROSITE" id="PS50941"/>
    </source>
</evidence>
<dbReference type="PROSITE" id="PS50941">
    <property type="entry name" value="CHIT_BIND_I_2"/>
    <property type="match status" value="1"/>
</dbReference>
<dbReference type="SUPFAM" id="SSF51445">
    <property type="entry name" value="(Trans)glycosidases"/>
    <property type="match status" value="1"/>
</dbReference>
<comment type="similarity">
    <text evidence="1">Belongs to the glycosyl hydrolase 18 family. Chitinase class V subfamily.</text>
</comment>
<keyword evidence="9" id="KW-1185">Reference proteome</keyword>
<dbReference type="GO" id="GO:0008061">
    <property type="term" value="F:chitin binding"/>
    <property type="evidence" value="ECO:0007669"/>
    <property type="project" value="UniProtKB-UniRule"/>
</dbReference>
<dbReference type="EC" id="3.2.1.14" evidence="2"/>
<dbReference type="Gene3D" id="3.10.50.10">
    <property type="match status" value="1"/>
</dbReference>
<dbReference type="GO" id="GO:0005576">
    <property type="term" value="C:extracellular region"/>
    <property type="evidence" value="ECO:0007669"/>
    <property type="project" value="TreeGrafter"/>
</dbReference>